<dbReference type="GO" id="GO:0005886">
    <property type="term" value="C:plasma membrane"/>
    <property type="evidence" value="ECO:0007669"/>
    <property type="project" value="UniProtKB-SubCell"/>
</dbReference>
<evidence type="ECO:0000256" key="4">
    <source>
        <dbReference type="ARBA" id="ARBA00022692"/>
    </source>
</evidence>
<accession>A0A2W7TX23</accession>
<feature type="transmembrane region" description="Helical" evidence="7">
    <location>
        <begin position="124"/>
        <end position="150"/>
    </location>
</feature>
<comment type="subcellular location">
    <subcellularLocation>
        <location evidence="1">Cell membrane</location>
        <topology evidence="1">Multi-pass membrane protein</topology>
    </subcellularLocation>
</comment>
<protein>
    <recommendedName>
        <fullName evidence="10">DoxX family protein</fullName>
    </recommendedName>
</protein>
<dbReference type="Pfam" id="PF07681">
    <property type="entry name" value="DoxX"/>
    <property type="match status" value="1"/>
</dbReference>
<dbReference type="PANTHER" id="PTHR33452:SF1">
    <property type="entry name" value="INNER MEMBRANE PROTEIN YPHA-RELATED"/>
    <property type="match status" value="1"/>
</dbReference>
<keyword evidence="3" id="KW-1003">Cell membrane</keyword>
<feature type="transmembrane region" description="Helical" evidence="7">
    <location>
        <begin position="61"/>
        <end position="78"/>
    </location>
</feature>
<evidence type="ECO:0000256" key="2">
    <source>
        <dbReference type="ARBA" id="ARBA00006679"/>
    </source>
</evidence>
<feature type="transmembrane region" description="Helical" evidence="7">
    <location>
        <begin position="15"/>
        <end position="33"/>
    </location>
</feature>
<reference evidence="8 9" key="1">
    <citation type="submission" date="2018-06" db="EMBL/GenBank/DDBJ databases">
        <title>Flavobacterium sp IMCC34762, genome.</title>
        <authorList>
            <person name="Joung Y."/>
            <person name="Cho J."/>
            <person name="Song J."/>
        </authorList>
    </citation>
    <scope>NUCLEOTIDE SEQUENCE [LARGE SCALE GENOMIC DNA]</scope>
    <source>
        <strain evidence="8 9">IMCC34762</strain>
    </source>
</reference>
<comment type="similarity">
    <text evidence="2">Belongs to the DoxX family.</text>
</comment>
<evidence type="ECO:0000256" key="3">
    <source>
        <dbReference type="ARBA" id="ARBA00022475"/>
    </source>
</evidence>
<organism evidence="8 9">
    <name type="scientific">Flavobacterium aquariorum</name>
    <dbReference type="NCBI Taxonomy" id="2217670"/>
    <lineage>
        <taxon>Bacteria</taxon>
        <taxon>Pseudomonadati</taxon>
        <taxon>Bacteroidota</taxon>
        <taxon>Flavobacteriia</taxon>
        <taxon>Flavobacteriales</taxon>
        <taxon>Flavobacteriaceae</taxon>
        <taxon>Flavobacterium</taxon>
    </lineage>
</organism>
<evidence type="ECO:0000256" key="6">
    <source>
        <dbReference type="ARBA" id="ARBA00023136"/>
    </source>
</evidence>
<keyword evidence="5 7" id="KW-1133">Transmembrane helix</keyword>
<proteinExistence type="inferred from homology"/>
<sequence length="154" mass="17309">MMEILNDLLQTDPNWVYTLCRLVAGIIIFPYGMQKLFGWFDDFGGGVGIKQSLLSFKSKKIPAAIAWLVIIGQSFGSIMLMVGFFARFAAIANFIIFVGALLSHREDGWTMNWVGSKKGEGIEYFILLLTLLIVVIFKGSGVFSVDFLLWKLRK</sequence>
<keyword evidence="4 7" id="KW-0812">Transmembrane</keyword>
<evidence type="ECO:0000256" key="1">
    <source>
        <dbReference type="ARBA" id="ARBA00004651"/>
    </source>
</evidence>
<dbReference type="AlphaFoldDB" id="A0A2W7TX23"/>
<gene>
    <name evidence="8" type="ORF">DOS84_10715</name>
</gene>
<evidence type="ECO:0008006" key="10">
    <source>
        <dbReference type="Google" id="ProtNLM"/>
    </source>
</evidence>
<evidence type="ECO:0000313" key="9">
    <source>
        <dbReference type="Proteomes" id="UP000249177"/>
    </source>
</evidence>
<evidence type="ECO:0000313" key="8">
    <source>
        <dbReference type="EMBL" id="PZX93330.1"/>
    </source>
</evidence>
<dbReference type="InterPro" id="IPR032808">
    <property type="entry name" value="DoxX"/>
</dbReference>
<dbReference type="OrthoDB" id="346004at2"/>
<evidence type="ECO:0000256" key="7">
    <source>
        <dbReference type="SAM" id="Phobius"/>
    </source>
</evidence>
<dbReference type="RefSeq" id="WP_111410120.1">
    <property type="nucleotide sequence ID" value="NZ_QKXH01000006.1"/>
</dbReference>
<evidence type="ECO:0000256" key="5">
    <source>
        <dbReference type="ARBA" id="ARBA00022989"/>
    </source>
</evidence>
<dbReference type="PANTHER" id="PTHR33452">
    <property type="entry name" value="OXIDOREDUCTASE CATD-RELATED"/>
    <property type="match status" value="1"/>
</dbReference>
<name>A0A2W7TX23_9FLAO</name>
<keyword evidence="6 7" id="KW-0472">Membrane</keyword>
<dbReference type="InterPro" id="IPR051907">
    <property type="entry name" value="DoxX-like_oxidoreductase"/>
</dbReference>
<comment type="caution">
    <text evidence="8">The sequence shown here is derived from an EMBL/GenBank/DDBJ whole genome shotgun (WGS) entry which is preliminary data.</text>
</comment>
<keyword evidence="9" id="KW-1185">Reference proteome</keyword>
<dbReference type="Proteomes" id="UP000249177">
    <property type="component" value="Unassembled WGS sequence"/>
</dbReference>
<dbReference type="EMBL" id="QKXH01000006">
    <property type="protein sequence ID" value="PZX93330.1"/>
    <property type="molecule type" value="Genomic_DNA"/>
</dbReference>